<feature type="transmembrane region" description="Helical" evidence="7">
    <location>
        <begin position="263"/>
        <end position="286"/>
    </location>
</feature>
<feature type="transmembrane region" description="Helical" evidence="7">
    <location>
        <begin position="193"/>
        <end position="213"/>
    </location>
</feature>
<feature type="transmembrane region" description="Helical" evidence="7">
    <location>
        <begin position="326"/>
        <end position="344"/>
    </location>
</feature>
<dbReference type="PROSITE" id="PS50850">
    <property type="entry name" value="MFS"/>
    <property type="match status" value="1"/>
</dbReference>
<keyword evidence="10" id="KW-1185">Reference proteome</keyword>
<keyword evidence="5 7" id="KW-1133">Transmembrane helix</keyword>
<dbReference type="EMBL" id="JAWSTH010000043">
    <property type="protein sequence ID" value="MDW5595946.1"/>
    <property type="molecule type" value="Genomic_DNA"/>
</dbReference>
<comment type="caution">
    <text evidence="9">The sequence shown here is derived from an EMBL/GenBank/DDBJ whole genome shotgun (WGS) entry which is preliminary data.</text>
</comment>
<evidence type="ECO:0000313" key="9">
    <source>
        <dbReference type="EMBL" id="MDW5595946.1"/>
    </source>
</evidence>
<keyword evidence="3" id="KW-1003">Cell membrane</keyword>
<dbReference type="InterPro" id="IPR020846">
    <property type="entry name" value="MFS_dom"/>
</dbReference>
<dbReference type="Proteomes" id="UP001284601">
    <property type="component" value="Unassembled WGS sequence"/>
</dbReference>
<comment type="subcellular location">
    <subcellularLocation>
        <location evidence="1">Cell membrane</location>
        <topology evidence="1">Multi-pass membrane protein</topology>
    </subcellularLocation>
</comment>
<dbReference type="InterPro" id="IPR036259">
    <property type="entry name" value="MFS_trans_sf"/>
</dbReference>
<reference evidence="10" key="1">
    <citation type="submission" date="2023-07" db="EMBL/GenBank/DDBJ databases">
        <title>Conexibacter stalactiti sp. nov., isolated from stalactites in a lava cave and emended description of the genus Conexibacter.</title>
        <authorList>
            <person name="Lee S.D."/>
        </authorList>
    </citation>
    <scope>NUCLEOTIDE SEQUENCE [LARGE SCALE GENOMIC DNA]</scope>
    <source>
        <strain evidence="10">KCTC 39840</strain>
    </source>
</reference>
<feature type="transmembrane region" description="Helical" evidence="7">
    <location>
        <begin position="159"/>
        <end position="181"/>
    </location>
</feature>
<feature type="transmembrane region" description="Helical" evidence="7">
    <location>
        <begin position="132"/>
        <end position="153"/>
    </location>
</feature>
<accession>A0ABU4HRN2</accession>
<feature type="transmembrane region" description="Helical" evidence="7">
    <location>
        <begin position="350"/>
        <end position="374"/>
    </location>
</feature>
<feature type="transmembrane region" description="Helical" evidence="7">
    <location>
        <begin position="298"/>
        <end position="319"/>
    </location>
</feature>
<dbReference type="RefSeq" id="WP_318598291.1">
    <property type="nucleotide sequence ID" value="NZ_JAWSTH010000043.1"/>
</dbReference>
<evidence type="ECO:0000259" key="8">
    <source>
        <dbReference type="PROSITE" id="PS50850"/>
    </source>
</evidence>
<feature type="transmembrane region" description="Helical" evidence="7">
    <location>
        <begin position="225"/>
        <end position="242"/>
    </location>
</feature>
<proteinExistence type="predicted"/>
<dbReference type="InterPro" id="IPR011701">
    <property type="entry name" value="MFS"/>
</dbReference>
<dbReference type="PANTHER" id="PTHR42718">
    <property type="entry name" value="MAJOR FACILITATOR SUPERFAMILY MULTIDRUG TRANSPORTER MFSC"/>
    <property type="match status" value="1"/>
</dbReference>
<evidence type="ECO:0000313" key="10">
    <source>
        <dbReference type="Proteomes" id="UP001284601"/>
    </source>
</evidence>
<name>A0ABU4HRN2_9ACTN</name>
<feature type="transmembrane region" description="Helical" evidence="7">
    <location>
        <begin position="42"/>
        <end position="60"/>
    </location>
</feature>
<dbReference type="Gene3D" id="1.20.1250.20">
    <property type="entry name" value="MFS general substrate transporter like domains"/>
    <property type="match status" value="1"/>
</dbReference>
<gene>
    <name evidence="9" type="ORF">R7226_16475</name>
</gene>
<reference evidence="9 10" key="2">
    <citation type="submission" date="2023-10" db="EMBL/GenBank/DDBJ databases">
        <authorList>
            <person name="Han X.F."/>
        </authorList>
    </citation>
    <scope>NUCLEOTIDE SEQUENCE [LARGE SCALE GENOMIC DNA]</scope>
    <source>
        <strain evidence="9 10">KCTC 39840</strain>
    </source>
</reference>
<keyword evidence="6 7" id="KW-0472">Membrane</keyword>
<evidence type="ECO:0000256" key="2">
    <source>
        <dbReference type="ARBA" id="ARBA00022448"/>
    </source>
</evidence>
<evidence type="ECO:0000256" key="7">
    <source>
        <dbReference type="SAM" id="Phobius"/>
    </source>
</evidence>
<dbReference type="SUPFAM" id="SSF103473">
    <property type="entry name" value="MFS general substrate transporter"/>
    <property type="match status" value="1"/>
</dbReference>
<protein>
    <submittedName>
        <fullName evidence="9">MFS transporter</fullName>
    </submittedName>
</protein>
<dbReference type="Pfam" id="PF07690">
    <property type="entry name" value="MFS_1"/>
    <property type="match status" value="1"/>
</dbReference>
<keyword evidence="4 7" id="KW-0812">Transmembrane</keyword>
<dbReference type="PANTHER" id="PTHR42718:SF46">
    <property type="entry name" value="BLR6921 PROTEIN"/>
    <property type="match status" value="1"/>
</dbReference>
<evidence type="ECO:0000256" key="6">
    <source>
        <dbReference type="ARBA" id="ARBA00023136"/>
    </source>
</evidence>
<feature type="transmembrane region" description="Helical" evidence="7">
    <location>
        <begin position="102"/>
        <end position="120"/>
    </location>
</feature>
<sequence>MRPTLVLAVVAAAQFIVALDISIVNVALPQIRDALGFSGAALPWVVNAYTVALGGLLLLGGRLGDLFGRRRLLVGSLALFALASLAGGLAQSSGQLIACRALQGVAAAGLAPAALALLSTTFPSGPERARALAVWAAVTAAGGAVGVLLSGLLTELASWRWVLFVNVPIAAGALLAARRALPRETAAPRPGRLDLPGALLATGGATALVFGVLRAGSDGWGSPSALATLALAVVLLALFVSVERRSVQPLVRLSLLGQRRLAAANVTMALLCSGQFAAFYFVSLLLQETLGYRPVEAGLAFLPFCAGIVLGATAATRLLPRHGARALVVPGALLAAGGLLWFGTAGAGDGYLTALLGPMVLTSAGLGLCFVPVTGAATGGVAPREAGMAAGVANASRQIGGAIGLAALVAIGQPPALAVGAALMVLAAVAALALG</sequence>
<keyword evidence="2" id="KW-0813">Transport</keyword>
<evidence type="ECO:0000256" key="5">
    <source>
        <dbReference type="ARBA" id="ARBA00022989"/>
    </source>
</evidence>
<feature type="transmembrane region" description="Helical" evidence="7">
    <location>
        <begin position="72"/>
        <end position="90"/>
    </location>
</feature>
<evidence type="ECO:0000256" key="4">
    <source>
        <dbReference type="ARBA" id="ARBA00022692"/>
    </source>
</evidence>
<feature type="domain" description="Major facilitator superfamily (MFS) profile" evidence="8">
    <location>
        <begin position="6"/>
        <end position="435"/>
    </location>
</feature>
<evidence type="ECO:0000256" key="1">
    <source>
        <dbReference type="ARBA" id="ARBA00004651"/>
    </source>
</evidence>
<evidence type="ECO:0000256" key="3">
    <source>
        <dbReference type="ARBA" id="ARBA00022475"/>
    </source>
</evidence>
<organism evidence="9 10">
    <name type="scientific">Conexibacter stalactiti</name>
    <dbReference type="NCBI Taxonomy" id="1940611"/>
    <lineage>
        <taxon>Bacteria</taxon>
        <taxon>Bacillati</taxon>
        <taxon>Actinomycetota</taxon>
        <taxon>Thermoleophilia</taxon>
        <taxon>Solirubrobacterales</taxon>
        <taxon>Conexibacteraceae</taxon>
        <taxon>Conexibacter</taxon>
    </lineage>
</organism>
<dbReference type="Gene3D" id="1.20.1720.10">
    <property type="entry name" value="Multidrug resistance protein D"/>
    <property type="match status" value="1"/>
</dbReference>
<dbReference type="CDD" id="cd17321">
    <property type="entry name" value="MFS_MMR_MDR_like"/>
    <property type="match status" value="1"/>
</dbReference>